<accession>A0A6M3J8J9</accession>
<reference evidence="1" key="1">
    <citation type="submission" date="2020-03" db="EMBL/GenBank/DDBJ databases">
        <title>The deep terrestrial virosphere.</title>
        <authorList>
            <person name="Holmfeldt K."/>
            <person name="Nilsson E."/>
            <person name="Simone D."/>
            <person name="Lopez-Fernandez M."/>
            <person name="Wu X."/>
            <person name="de Brujin I."/>
            <person name="Lundin D."/>
            <person name="Andersson A."/>
            <person name="Bertilsson S."/>
            <person name="Dopson M."/>
        </authorList>
    </citation>
    <scope>NUCLEOTIDE SEQUENCE</scope>
    <source>
        <strain evidence="2">MM415A00252</strain>
        <strain evidence="1">MM415B00400</strain>
    </source>
</reference>
<protein>
    <submittedName>
        <fullName evidence="1">Uncharacterized protein</fullName>
    </submittedName>
</protein>
<evidence type="ECO:0000313" key="2">
    <source>
        <dbReference type="EMBL" id="QJA83806.1"/>
    </source>
</evidence>
<organism evidence="1">
    <name type="scientific">viral metagenome</name>
    <dbReference type="NCBI Taxonomy" id="1070528"/>
    <lineage>
        <taxon>unclassified sequences</taxon>
        <taxon>metagenomes</taxon>
        <taxon>organismal metagenomes</taxon>
    </lineage>
</organism>
<dbReference type="AlphaFoldDB" id="A0A6M3J8J9"/>
<evidence type="ECO:0000313" key="1">
    <source>
        <dbReference type="EMBL" id="QJA65361.1"/>
    </source>
</evidence>
<gene>
    <name evidence="2" type="ORF">MM415A00252_0027</name>
    <name evidence="1" type="ORF">MM415B00400_0016</name>
</gene>
<dbReference type="EMBL" id="MT141537">
    <property type="protein sequence ID" value="QJA65361.1"/>
    <property type="molecule type" value="Genomic_DNA"/>
</dbReference>
<name>A0A6M3J8J9_9ZZZZ</name>
<dbReference type="EMBL" id="MT142518">
    <property type="protein sequence ID" value="QJA83806.1"/>
    <property type="molecule type" value="Genomic_DNA"/>
</dbReference>
<sequence>MAVDPSNKKYQERIARIKAANVHSLPTVPAPIIMLPEGPGPFFAYGAVVININNVTYFEYVKDNPADPAPNQIKLYLVSGAFVTILIAFKAKLLTDINFKEE</sequence>
<proteinExistence type="predicted"/>